<dbReference type="OrthoDB" id="37659at2759"/>
<dbReference type="Gene3D" id="3.40.50.720">
    <property type="entry name" value="NAD(P)-binding Rossmann-like Domain"/>
    <property type="match status" value="1"/>
</dbReference>
<dbReference type="Pfam" id="PF00106">
    <property type="entry name" value="adh_short"/>
    <property type="match status" value="1"/>
</dbReference>
<dbReference type="Proteomes" id="UP000236333">
    <property type="component" value="Unassembled WGS sequence"/>
</dbReference>
<keyword evidence="2" id="KW-1185">Reference proteome</keyword>
<accession>A0A2J7ZWL4</accession>
<name>A0A2J7ZWL4_9CHLO</name>
<dbReference type="GO" id="GO:0005789">
    <property type="term" value="C:endoplasmic reticulum membrane"/>
    <property type="evidence" value="ECO:0007669"/>
    <property type="project" value="TreeGrafter"/>
</dbReference>
<dbReference type="AlphaFoldDB" id="A0A2J7ZWL4"/>
<evidence type="ECO:0000313" key="2">
    <source>
        <dbReference type="Proteomes" id="UP000236333"/>
    </source>
</evidence>
<dbReference type="InterPro" id="IPR002347">
    <property type="entry name" value="SDR_fam"/>
</dbReference>
<dbReference type="PANTHER" id="PTHR43550:SF3">
    <property type="entry name" value="3-KETODIHYDROSPHINGOSINE REDUCTASE"/>
    <property type="match status" value="1"/>
</dbReference>
<dbReference type="PRINTS" id="PR00081">
    <property type="entry name" value="GDHRDH"/>
</dbReference>
<evidence type="ECO:0000313" key="1">
    <source>
        <dbReference type="EMBL" id="PNH04648.1"/>
    </source>
</evidence>
<organism evidence="1 2">
    <name type="scientific">Tetrabaena socialis</name>
    <dbReference type="NCBI Taxonomy" id="47790"/>
    <lineage>
        <taxon>Eukaryota</taxon>
        <taxon>Viridiplantae</taxon>
        <taxon>Chlorophyta</taxon>
        <taxon>core chlorophytes</taxon>
        <taxon>Chlorophyceae</taxon>
        <taxon>CS clade</taxon>
        <taxon>Chlamydomonadales</taxon>
        <taxon>Tetrabaenaceae</taxon>
        <taxon>Tetrabaena</taxon>
    </lineage>
</organism>
<dbReference type="SUPFAM" id="SSF51735">
    <property type="entry name" value="NAD(P)-binding Rossmann-fold domains"/>
    <property type="match status" value="1"/>
</dbReference>
<protein>
    <submittedName>
        <fullName evidence="1">3-ketodihydrosphingosine reductase</fullName>
    </submittedName>
</protein>
<proteinExistence type="predicted"/>
<dbReference type="EMBL" id="PGGS01000371">
    <property type="protein sequence ID" value="PNH04648.1"/>
    <property type="molecule type" value="Genomic_DNA"/>
</dbReference>
<sequence>MDLTDKHVLITGGSAGIGMALAQEVVKRKGNVTIVARTVARLIDAKTQLEEQAQKLGTGSRIACQAVDVTDAAAVREALALAVRELGPVDLLICNAGSAKLGYFHELDLATFSQQMQVNYFGVLHVVHALYGDMVRRNQGHIVLVGSALSSFETTPHHVVRRQHVLGGNRRPRAKERGQLASASKAVTPDQAICVILM</sequence>
<reference evidence="1 2" key="1">
    <citation type="journal article" date="2017" name="Mol. Biol. Evol.">
        <title>The 4-celled Tetrabaena socialis nuclear genome reveals the essential components for genetic control of cell number at the origin of multicellularity in the volvocine lineage.</title>
        <authorList>
            <person name="Featherston J."/>
            <person name="Arakaki Y."/>
            <person name="Hanschen E.R."/>
            <person name="Ferris P.J."/>
            <person name="Michod R.E."/>
            <person name="Olson B.J.S.C."/>
            <person name="Nozaki H."/>
            <person name="Durand P.M."/>
        </authorList>
    </citation>
    <scope>NUCLEOTIDE SEQUENCE [LARGE SCALE GENOMIC DNA]</scope>
    <source>
        <strain evidence="1 2">NIES-571</strain>
    </source>
</reference>
<comment type="caution">
    <text evidence="1">The sequence shown here is derived from an EMBL/GenBank/DDBJ whole genome shotgun (WGS) entry which is preliminary data.</text>
</comment>
<dbReference type="InterPro" id="IPR036291">
    <property type="entry name" value="NAD(P)-bd_dom_sf"/>
</dbReference>
<dbReference type="GO" id="GO:0006666">
    <property type="term" value="P:3-keto-sphinganine metabolic process"/>
    <property type="evidence" value="ECO:0007669"/>
    <property type="project" value="TreeGrafter"/>
</dbReference>
<gene>
    <name evidence="1" type="ORF">TSOC_009170</name>
</gene>
<dbReference type="GO" id="GO:0047560">
    <property type="term" value="F:3-dehydrosphinganine reductase activity"/>
    <property type="evidence" value="ECO:0007669"/>
    <property type="project" value="TreeGrafter"/>
</dbReference>
<dbReference type="GO" id="GO:0030148">
    <property type="term" value="P:sphingolipid biosynthetic process"/>
    <property type="evidence" value="ECO:0007669"/>
    <property type="project" value="TreeGrafter"/>
</dbReference>
<dbReference type="PANTHER" id="PTHR43550">
    <property type="entry name" value="3-KETODIHYDROSPHINGOSINE REDUCTASE"/>
    <property type="match status" value="1"/>
</dbReference>